<gene>
    <name evidence="1" type="ORF">GCM10009754_03360</name>
</gene>
<keyword evidence="2" id="KW-1185">Reference proteome</keyword>
<evidence type="ECO:0008006" key="3">
    <source>
        <dbReference type="Google" id="ProtNLM"/>
    </source>
</evidence>
<name>A0ABN2Q2F2_9PSEU</name>
<comment type="caution">
    <text evidence="1">The sequence shown here is derived from an EMBL/GenBank/DDBJ whole genome shotgun (WGS) entry which is preliminary data.</text>
</comment>
<accession>A0ABN2Q2F2</accession>
<evidence type="ECO:0000313" key="2">
    <source>
        <dbReference type="Proteomes" id="UP001501116"/>
    </source>
</evidence>
<protein>
    <recommendedName>
        <fullName evidence="3">XRE family transcriptional regulator</fullName>
    </recommendedName>
</protein>
<reference evidence="1 2" key="1">
    <citation type="journal article" date="2019" name="Int. J. Syst. Evol. Microbiol.">
        <title>The Global Catalogue of Microorganisms (GCM) 10K type strain sequencing project: providing services to taxonomists for standard genome sequencing and annotation.</title>
        <authorList>
            <consortium name="The Broad Institute Genomics Platform"/>
            <consortium name="The Broad Institute Genome Sequencing Center for Infectious Disease"/>
            <person name="Wu L."/>
            <person name="Ma J."/>
        </authorList>
    </citation>
    <scope>NUCLEOTIDE SEQUENCE [LARGE SCALE GENOMIC DNA]</scope>
    <source>
        <strain evidence="1 2">JCM 14545</strain>
    </source>
</reference>
<evidence type="ECO:0000313" key="1">
    <source>
        <dbReference type="EMBL" id="GAA1939574.1"/>
    </source>
</evidence>
<proteinExistence type="predicted"/>
<dbReference type="EMBL" id="BAAANN010000001">
    <property type="protein sequence ID" value="GAA1939574.1"/>
    <property type="molecule type" value="Genomic_DNA"/>
</dbReference>
<dbReference type="Proteomes" id="UP001501116">
    <property type="component" value="Unassembled WGS sequence"/>
</dbReference>
<dbReference type="RefSeq" id="WP_344412546.1">
    <property type="nucleotide sequence ID" value="NZ_BAAANN010000001.1"/>
</dbReference>
<sequence>MATDRGGAAGANRRESLEKLLEQGPFDVALRAAIVARGLSLDRIQDRLSRQGVQISLATLSYWQSGQRRPERATSLRAVEHLEEVLELPRDALRDLLGPRPPRGTKDTGLPGLADLWPSKPEVSRLLGDVPVNPDTSLRRLTLHDRVMVGPDGRESSVRCTQVMRAERGGPDRALLVFEWDGDANDPPTVSGLRNCRLGKVVTSEASCLFAAELLFERALCHGETVLIEFEVRNPRRGLAEPAVTESYFRRFRRSVREYLLEVCFDPAAIPQRCRHFTAPPGESAPESVRSLKIGVSDSVLVLARDFGPGHFGVRWHFDK</sequence>
<organism evidence="1 2">
    <name type="scientific">Amycolatopsis minnesotensis</name>
    <dbReference type="NCBI Taxonomy" id="337894"/>
    <lineage>
        <taxon>Bacteria</taxon>
        <taxon>Bacillati</taxon>
        <taxon>Actinomycetota</taxon>
        <taxon>Actinomycetes</taxon>
        <taxon>Pseudonocardiales</taxon>
        <taxon>Pseudonocardiaceae</taxon>
        <taxon>Amycolatopsis</taxon>
    </lineage>
</organism>